<keyword evidence="1" id="KW-1133">Transmembrane helix</keyword>
<organism evidence="2 3">
    <name type="scientific">Hibiscus sabdariffa</name>
    <name type="common">roselle</name>
    <dbReference type="NCBI Taxonomy" id="183260"/>
    <lineage>
        <taxon>Eukaryota</taxon>
        <taxon>Viridiplantae</taxon>
        <taxon>Streptophyta</taxon>
        <taxon>Embryophyta</taxon>
        <taxon>Tracheophyta</taxon>
        <taxon>Spermatophyta</taxon>
        <taxon>Magnoliopsida</taxon>
        <taxon>eudicotyledons</taxon>
        <taxon>Gunneridae</taxon>
        <taxon>Pentapetalae</taxon>
        <taxon>rosids</taxon>
        <taxon>malvids</taxon>
        <taxon>Malvales</taxon>
        <taxon>Malvaceae</taxon>
        <taxon>Malvoideae</taxon>
        <taxon>Hibiscus</taxon>
    </lineage>
</organism>
<keyword evidence="3" id="KW-1185">Reference proteome</keyword>
<evidence type="ECO:0000313" key="2">
    <source>
        <dbReference type="EMBL" id="KAK8511738.1"/>
    </source>
</evidence>
<feature type="transmembrane region" description="Helical" evidence="1">
    <location>
        <begin position="79"/>
        <end position="98"/>
    </location>
</feature>
<gene>
    <name evidence="2" type="ORF">V6N12_000782</name>
</gene>
<comment type="caution">
    <text evidence="2">The sequence shown here is derived from an EMBL/GenBank/DDBJ whole genome shotgun (WGS) entry which is preliminary data.</text>
</comment>
<reference evidence="2 3" key="1">
    <citation type="journal article" date="2024" name="G3 (Bethesda)">
        <title>Genome assembly of Hibiscus sabdariffa L. provides insights into metabolisms of medicinal natural products.</title>
        <authorList>
            <person name="Kim T."/>
        </authorList>
    </citation>
    <scope>NUCLEOTIDE SEQUENCE [LARGE SCALE GENOMIC DNA]</scope>
    <source>
        <strain evidence="2">TK-2024</strain>
        <tissue evidence="2">Old leaves</tissue>
    </source>
</reference>
<sequence>MVDGAPFSFLREQNCCLIFVSSSTFDAVSQQNNQKHPPFPKYFCLMKGLKERLLALTVFLSLSRALVKFPEKRESHELLGLGFAYFSSVSLFGISLMLPGSRKSSNL</sequence>
<evidence type="ECO:0000256" key="1">
    <source>
        <dbReference type="SAM" id="Phobius"/>
    </source>
</evidence>
<evidence type="ECO:0000313" key="3">
    <source>
        <dbReference type="Proteomes" id="UP001472677"/>
    </source>
</evidence>
<dbReference type="EMBL" id="JBBPBM010000077">
    <property type="protein sequence ID" value="KAK8511738.1"/>
    <property type="molecule type" value="Genomic_DNA"/>
</dbReference>
<name>A0ABR2BXE3_9ROSI</name>
<protein>
    <submittedName>
        <fullName evidence="2">Uncharacterized protein</fullName>
    </submittedName>
</protein>
<keyword evidence="1" id="KW-0812">Transmembrane</keyword>
<dbReference type="Proteomes" id="UP001472677">
    <property type="component" value="Unassembled WGS sequence"/>
</dbReference>
<keyword evidence="1" id="KW-0472">Membrane</keyword>
<accession>A0ABR2BXE3</accession>
<proteinExistence type="predicted"/>